<evidence type="ECO:0000313" key="10">
    <source>
        <dbReference type="EMBL" id="UTG75647.1"/>
    </source>
</evidence>
<dbReference type="Proteomes" id="UP001057305">
    <property type="component" value="Chromosome"/>
</dbReference>
<sequence length="91" mass="10623">MKWVTFVLTFALLCCQYSLWFGKGSVGHTEELQEQLVRQEEKNQTLTLRNNFLNAEVEDLAHGQEAIAEIARVELGYVQDGEVYYRIIDRR</sequence>
<reference evidence="9" key="2">
    <citation type="submission" date="2021-04" db="EMBL/GenBank/DDBJ databases">
        <title>Characterizing Neisseria spp. as novel respiratory pathobionts in bronchiectasis.</title>
        <authorList>
            <person name="Li L."/>
            <person name="Mac Aogain M."/>
            <person name="Xu T."/>
            <person name="Jaggi T.K."/>
            <person name="Chan L.Y."/>
            <person name="Keir H.R."/>
            <person name="Dicker A.J."/>
            <person name="Qu J."/>
            <person name="Liu Y."/>
            <person name="Chen H.S."/>
            <person name="Koh M.S."/>
            <person name="Ong T.H."/>
            <person name="Lim A.Y.H."/>
            <person name="Abisheganaden J."/>
            <person name="Low T.B."/>
            <person name="Oliver B.G."/>
            <person name="Tan N.S."/>
            <person name="Fang M."/>
            <person name="Chalmers J.D."/>
            <person name="Chotirmall S.H."/>
        </authorList>
    </citation>
    <scope>NUCLEOTIDE SEQUENCE</scope>
    <source>
        <strain evidence="10">CG0073</strain>
        <strain evidence="9">TT0073</strain>
    </source>
</reference>
<feature type="coiled-coil region" evidence="7">
    <location>
        <begin position="29"/>
        <end position="56"/>
    </location>
</feature>
<evidence type="ECO:0000256" key="2">
    <source>
        <dbReference type="ARBA" id="ARBA00022618"/>
    </source>
</evidence>
<evidence type="ECO:0000256" key="6">
    <source>
        <dbReference type="ARBA" id="ARBA00023306"/>
    </source>
</evidence>
<evidence type="ECO:0000256" key="1">
    <source>
        <dbReference type="ARBA" id="ARBA00022475"/>
    </source>
</evidence>
<evidence type="ECO:0000313" key="8">
    <source>
        <dbReference type="EMBL" id="MDK7243318.1"/>
    </source>
</evidence>
<dbReference type="NCBIfam" id="NF002058">
    <property type="entry name" value="PRK00888.1"/>
    <property type="match status" value="1"/>
</dbReference>
<keyword evidence="7" id="KW-0175">Coiled coil</keyword>
<dbReference type="GO" id="GO:0043093">
    <property type="term" value="P:FtsZ-dependent cytokinesis"/>
    <property type="evidence" value="ECO:0007669"/>
    <property type="project" value="UniProtKB-UniRule"/>
</dbReference>
<dbReference type="InterPro" id="IPR007060">
    <property type="entry name" value="FtsL/DivIC"/>
</dbReference>
<dbReference type="GO" id="GO:0030428">
    <property type="term" value="C:cell septum"/>
    <property type="evidence" value="ECO:0007669"/>
    <property type="project" value="TreeGrafter"/>
</dbReference>
<dbReference type="GeneID" id="49949275"/>
<dbReference type="EMBL" id="JASOPA010000011">
    <property type="protein sequence ID" value="MDK7243318.1"/>
    <property type="molecule type" value="Genomic_DNA"/>
</dbReference>
<reference evidence="8" key="3">
    <citation type="submission" date="2023-05" db="EMBL/GenBank/DDBJ databases">
        <title>Cataloging the Phylogenetic Diversity of Human Bladder Bacteria.</title>
        <authorList>
            <person name="Du J."/>
        </authorList>
    </citation>
    <scope>NUCLEOTIDE SEQUENCE</scope>
    <source>
        <strain evidence="8">UMB1050</strain>
    </source>
</reference>
<dbReference type="PANTHER" id="PTHR37485">
    <property type="entry name" value="CELL DIVISION PROTEIN FTSB"/>
    <property type="match status" value="1"/>
</dbReference>
<comment type="subunit">
    <text evidence="7">Part of a complex composed of FtsB, FtsL and FtsQ.</text>
</comment>
<feature type="topological domain" description="Cytoplasmic" evidence="7">
    <location>
        <begin position="1"/>
        <end position="3"/>
    </location>
</feature>
<dbReference type="RefSeq" id="WP_003679613.1">
    <property type="nucleotide sequence ID" value="NZ_CABFLZ010000049.1"/>
</dbReference>
<dbReference type="Proteomes" id="UP001057336">
    <property type="component" value="Chromosome"/>
</dbReference>
<dbReference type="EMBL" id="CP073118">
    <property type="protein sequence ID" value="UTG75647.1"/>
    <property type="molecule type" value="Genomic_DNA"/>
</dbReference>
<gene>
    <name evidence="7 11" type="primary">ftsB</name>
    <name evidence="10" type="ORF">KCG53_00125</name>
    <name evidence="9" type="ORF">KCG56_05335</name>
    <name evidence="11" type="ORF">ONOEEDHL_01198</name>
    <name evidence="8" type="ORF">QP451_09820</name>
</gene>
<dbReference type="EMBL" id="CABFLZ010000049">
    <property type="protein sequence ID" value="VTY10303.1"/>
    <property type="molecule type" value="Genomic_DNA"/>
</dbReference>
<proteinExistence type="inferred from homology"/>
<protein>
    <recommendedName>
        <fullName evidence="7">Cell division protein FtsB</fullName>
    </recommendedName>
</protein>
<reference evidence="11" key="1">
    <citation type="submission" date="2019-05" db="EMBL/GenBank/DDBJ databases">
        <authorList>
            <person name="Hibberd M."/>
        </authorList>
    </citation>
    <scope>NUCLEOTIDE SEQUENCE</scope>
    <source>
        <strain evidence="11">Neisseria_subflava_BgEED23</strain>
    </source>
</reference>
<keyword evidence="2 7" id="KW-0132">Cell division</keyword>
<keyword evidence="1 7" id="KW-1003">Cell membrane</keyword>
<evidence type="ECO:0000313" key="11">
    <source>
        <dbReference type="EMBL" id="VTY10303.1"/>
    </source>
</evidence>
<comment type="function">
    <text evidence="7">Essential cell division protein. May link together the upstream cell division proteins, which are predominantly cytoplasmic, with the downstream cell division proteins, which are predominantly periplasmic.</text>
</comment>
<dbReference type="GeneID" id="49970629"/>
<evidence type="ECO:0000256" key="7">
    <source>
        <dbReference type="HAMAP-Rule" id="MF_00599"/>
    </source>
</evidence>
<keyword evidence="6 7" id="KW-0131">Cell cycle</keyword>
<comment type="subcellular location">
    <subcellularLocation>
        <location evidence="7">Cell inner membrane</location>
        <topology evidence="7">Single-pass type II membrane protein</topology>
    </subcellularLocation>
    <text evidence="7">Localizes to the division septum.</text>
</comment>
<dbReference type="AlphaFoldDB" id="A0A4D7WZW4"/>
<keyword evidence="4 7" id="KW-1133">Transmembrane helix</keyword>
<keyword evidence="12" id="KW-1185">Reference proteome</keyword>
<organism evidence="11 12">
    <name type="scientific">Neisseria subflava</name>
    <dbReference type="NCBI Taxonomy" id="28449"/>
    <lineage>
        <taxon>Bacteria</taxon>
        <taxon>Pseudomonadati</taxon>
        <taxon>Pseudomonadota</taxon>
        <taxon>Betaproteobacteria</taxon>
        <taxon>Neisseriales</taxon>
        <taxon>Neisseriaceae</taxon>
        <taxon>Neisseria</taxon>
    </lineage>
</organism>
<dbReference type="GO" id="GO:0005886">
    <property type="term" value="C:plasma membrane"/>
    <property type="evidence" value="ECO:0007669"/>
    <property type="project" value="UniProtKB-SubCell"/>
</dbReference>
<feature type="topological domain" description="Periplasmic" evidence="7">
    <location>
        <begin position="22"/>
        <end position="91"/>
    </location>
</feature>
<dbReference type="GO" id="GO:0032153">
    <property type="term" value="C:cell division site"/>
    <property type="evidence" value="ECO:0007669"/>
    <property type="project" value="UniProtKB-UniRule"/>
</dbReference>
<evidence type="ECO:0000313" key="12">
    <source>
        <dbReference type="Proteomes" id="UP000626795"/>
    </source>
</evidence>
<evidence type="ECO:0000256" key="5">
    <source>
        <dbReference type="ARBA" id="ARBA00023136"/>
    </source>
</evidence>
<keyword evidence="7" id="KW-0997">Cell inner membrane</keyword>
<dbReference type="InterPro" id="IPR023081">
    <property type="entry name" value="Cell_div_FtsB"/>
</dbReference>
<dbReference type="PANTHER" id="PTHR37485:SF1">
    <property type="entry name" value="CELL DIVISION PROTEIN FTSB"/>
    <property type="match status" value="1"/>
</dbReference>
<dbReference type="Proteomes" id="UP000626795">
    <property type="component" value="Unassembled WGS sequence"/>
</dbReference>
<dbReference type="Proteomes" id="UP001236303">
    <property type="component" value="Unassembled WGS sequence"/>
</dbReference>
<comment type="similarity">
    <text evidence="7">Belongs to the FtsB family.</text>
</comment>
<name>A0A4D7WZW4_NEISU</name>
<keyword evidence="5 7" id="KW-0472">Membrane</keyword>
<keyword evidence="3 7" id="KW-0812">Transmembrane</keyword>
<dbReference type="EMBL" id="CP073116">
    <property type="protein sequence ID" value="UTG72818.1"/>
    <property type="molecule type" value="Genomic_DNA"/>
</dbReference>
<dbReference type="Pfam" id="PF04977">
    <property type="entry name" value="DivIC"/>
    <property type="match status" value="1"/>
</dbReference>
<evidence type="ECO:0000256" key="4">
    <source>
        <dbReference type="ARBA" id="ARBA00022989"/>
    </source>
</evidence>
<accession>A0A4D7WZW4</accession>
<evidence type="ECO:0000313" key="9">
    <source>
        <dbReference type="EMBL" id="UTG72818.1"/>
    </source>
</evidence>
<dbReference type="HAMAP" id="MF_00599">
    <property type="entry name" value="FtsB"/>
    <property type="match status" value="1"/>
</dbReference>
<evidence type="ECO:0000256" key="3">
    <source>
        <dbReference type="ARBA" id="ARBA00022692"/>
    </source>
</evidence>